<keyword evidence="3" id="KW-0998">Cell outer membrane</keyword>
<dbReference type="RefSeq" id="WP_068770483.1">
    <property type="nucleotide sequence ID" value="NZ_CP109796.1"/>
</dbReference>
<dbReference type="STRING" id="1184151.AW736_12045"/>
<name>A0A178IKR2_9BACT</name>
<dbReference type="Gene3D" id="3.55.50.30">
    <property type="match status" value="1"/>
</dbReference>
<proteinExistence type="inferred from homology"/>
<dbReference type="Pfam" id="PF00593">
    <property type="entry name" value="TonB_dep_Rec_b-barrel"/>
    <property type="match status" value="1"/>
</dbReference>
<gene>
    <name evidence="7" type="ORF">AW736_12045</name>
</gene>
<dbReference type="Gene3D" id="2.60.40.1120">
    <property type="entry name" value="Carboxypeptidase-like, regulatory domain"/>
    <property type="match status" value="1"/>
</dbReference>
<evidence type="ECO:0000256" key="3">
    <source>
        <dbReference type="ARBA" id="ARBA00023237"/>
    </source>
</evidence>
<accession>A0A178IKR2</accession>
<evidence type="ECO:0000259" key="6">
    <source>
        <dbReference type="Pfam" id="PF07715"/>
    </source>
</evidence>
<comment type="caution">
    <text evidence="7">The sequence shown here is derived from an EMBL/GenBank/DDBJ whole genome shotgun (WGS) entry which is preliminary data.</text>
</comment>
<sequence>MPTHRLSLTGRLVLLLFALVFAVRLPAAGEPPKFSFDVPADMVENAIKELSRQSGVDVLVLTKTVRGIRSKPVKGEYTARAALEIMLAETDLVVGQDAKTDTLIVRTKKGTQTGAPATGGIEGVVYNSTNGLPVAKARVAIKGTWQETLTDDDGRFLFADIPSGEATLEVSYLGFDPRTAVVPVADGETATCDFQLVREGTAKSAAAKDDVVMLEKFMVVADQAMTAQAIAMNEQRHAASITNVVALDELAGQGTENIGDYIRFMPGVSILDDGEDPGTLSLGGFPADKSIIQLDGGDLAGTGVGLSGDRTIGLQDVPMVNIERVEITKVPTPDKPASGLGGSMNLVTKSLLGTKRARLDWSLYMNLSTNDNLSLTGGAAQPISQVSARTKQPSFSVNAIVPAGRRLVFSAGLSKTWKQRPAADTPTEIAEWNLRSTDDSGNPKDIALSGVTWTQTAQITSMKNIQAGVEWRVARNDTLAFTVQYRQVALENASSRLGYRFHGSNAYNPAVPAGGDPATTTSNSVAGRASFGAGGNVSANYYNETDTTHLTMRYKHRGPKWNIDGQAVYSHAVRERTTLDRGYVAGYTASRTGLNMTGYGINTTDSILPTHYEATVNTTGETVTAGDMNDYNLTSMRLSEWGLFKTDSYSGRLDAERLFSHYFSLKAGGSFSRQERDNQREFPVYDFTGDPGLLSSERQLIANYDLIDERINVKMNGQSINWVSPMKVWNLYQQHPEFFTLTTNRNEQRADQAKRMCEDIEAGYLRLDFRLFHNRLHAVVGARYERTTLDGWSIREDPSAIYQRDADGKRIIDPATGGYLEVPTANSDERDALIYQKLGYHERKSYDGIYPSVNLNYSITPNLVARAAYARTIGRPNVGDVLSGITLPEVTDDASSYLIRVSNPGLEPWTADSYHVSLDSYHLKGGFGSIGVYQKNVFNFFVDKTLPADEATLLAYGIPPSDVRDMLLTGNVEIRRKENIGDAKLTGLELSYRQDLFFLPSWLKKTQLWINYTHLKVSGDKAEDFTGFTPDAFSAGINYIRPRFSLRLSCAYQAETKKSRVNRTYTGAFTARAWPADTFDYQAAHTRWGVNAEYSFSKAFSLYLNCSDIFGDDLIIYRRAPGSPKYADKYQRRVAVSYVMIGAKGSF</sequence>
<dbReference type="InterPro" id="IPR013784">
    <property type="entry name" value="Carb-bd-like_fold"/>
</dbReference>
<feature type="domain" description="TonB-dependent receptor plug" evidence="6">
    <location>
        <begin position="236"/>
        <end position="332"/>
    </location>
</feature>
<evidence type="ECO:0000259" key="5">
    <source>
        <dbReference type="Pfam" id="PF00593"/>
    </source>
</evidence>
<keyword evidence="4" id="KW-0798">TonB box</keyword>
<dbReference type="Proteomes" id="UP000078486">
    <property type="component" value="Unassembled WGS sequence"/>
</dbReference>
<dbReference type="Gene3D" id="2.40.170.20">
    <property type="entry name" value="TonB-dependent receptor, beta-barrel domain"/>
    <property type="match status" value="1"/>
</dbReference>
<comment type="subcellular location">
    <subcellularLocation>
        <location evidence="1 4">Cell outer membrane</location>
    </subcellularLocation>
</comment>
<dbReference type="EMBL" id="LRRQ01000081">
    <property type="protein sequence ID" value="OAM89706.1"/>
    <property type="molecule type" value="Genomic_DNA"/>
</dbReference>
<dbReference type="InterPro" id="IPR037066">
    <property type="entry name" value="Plug_dom_sf"/>
</dbReference>
<dbReference type="Pfam" id="PF07715">
    <property type="entry name" value="Plug"/>
    <property type="match status" value="1"/>
</dbReference>
<keyword evidence="8" id="KW-1185">Reference proteome</keyword>
<dbReference type="Pfam" id="PF13620">
    <property type="entry name" value="CarboxypepD_reg"/>
    <property type="match status" value="1"/>
</dbReference>
<evidence type="ECO:0000256" key="2">
    <source>
        <dbReference type="ARBA" id="ARBA00023136"/>
    </source>
</evidence>
<evidence type="ECO:0008006" key="9">
    <source>
        <dbReference type="Google" id="ProtNLM"/>
    </source>
</evidence>
<dbReference type="SUPFAM" id="SSF56935">
    <property type="entry name" value="Porins"/>
    <property type="match status" value="1"/>
</dbReference>
<dbReference type="AlphaFoldDB" id="A0A178IKR2"/>
<dbReference type="Gene3D" id="2.170.130.10">
    <property type="entry name" value="TonB-dependent receptor, plug domain"/>
    <property type="match status" value="1"/>
</dbReference>
<dbReference type="InterPro" id="IPR012910">
    <property type="entry name" value="Plug_dom"/>
</dbReference>
<dbReference type="SUPFAM" id="SSF49452">
    <property type="entry name" value="Starch-binding domain-like"/>
    <property type="match status" value="1"/>
</dbReference>
<dbReference type="PANTHER" id="PTHR40980">
    <property type="entry name" value="PLUG DOMAIN-CONTAINING PROTEIN"/>
    <property type="match status" value="1"/>
</dbReference>
<dbReference type="PANTHER" id="PTHR40980:SF4">
    <property type="entry name" value="TONB-DEPENDENT RECEPTOR-LIKE BETA-BARREL DOMAIN-CONTAINING PROTEIN"/>
    <property type="match status" value="1"/>
</dbReference>
<evidence type="ECO:0000313" key="7">
    <source>
        <dbReference type="EMBL" id="OAM89706.1"/>
    </source>
</evidence>
<feature type="domain" description="TonB-dependent receptor-like beta-barrel" evidence="5">
    <location>
        <begin position="641"/>
        <end position="1106"/>
    </location>
</feature>
<evidence type="ECO:0000313" key="8">
    <source>
        <dbReference type="Proteomes" id="UP000078486"/>
    </source>
</evidence>
<evidence type="ECO:0000256" key="4">
    <source>
        <dbReference type="RuleBase" id="RU003357"/>
    </source>
</evidence>
<dbReference type="GO" id="GO:0030246">
    <property type="term" value="F:carbohydrate binding"/>
    <property type="evidence" value="ECO:0007669"/>
    <property type="project" value="InterPro"/>
</dbReference>
<comment type="similarity">
    <text evidence="4">Belongs to the TonB-dependent receptor family.</text>
</comment>
<keyword evidence="2 4" id="KW-0472">Membrane</keyword>
<organism evidence="7 8">
    <name type="scientific">Termitidicoccus mucosus</name>
    <dbReference type="NCBI Taxonomy" id="1184151"/>
    <lineage>
        <taxon>Bacteria</taxon>
        <taxon>Pseudomonadati</taxon>
        <taxon>Verrucomicrobiota</taxon>
        <taxon>Opitutia</taxon>
        <taxon>Opitutales</taxon>
        <taxon>Opitutaceae</taxon>
        <taxon>Termitidicoccus</taxon>
    </lineage>
</organism>
<dbReference type="GO" id="GO:0009279">
    <property type="term" value="C:cell outer membrane"/>
    <property type="evidence" value="ECO:0007669"/>
    <property type="project" value="UniProtKB-SubCell"/>
</dbReference>
<dbReference type="InterPro" id="IPR000531">
    <property type="entry name" value="Beta-barrel_TonB"/>
</dbReference>
<reference evidence="7 8" key="1">
    <citation type="submission" date="2016-01" db="EMBL/GenBank/DDBJ databases">
        <title>High potential of lignocellulose degradation of a new Verrucomicrobia species.</title>
        <authorList>
            <person name="Wang Y."/>
            <person name="Shi Y."/>
            <person name="Qiu Z."/>
            <person name="Liu S."/>
            <person name="Yang H."/>
        </authorList>
    </citation>
    <scope>NUCLEOTIDE SEQUENCE [LARGE SCALE GENOMIC DNA]</scope>
    <source>
        <strain evidence="7 8">TSB47</strain>
    </source>
</reference>
<protein>
    <recommendedName>
        <fullName evidence="9">Secretin/TonB short N-terminal domain-containing protein</fullName>
    </recommendedName>
</protein>
<dbReference type="InterPro" id="IPR036942">
    <property type="entry name" value="Beta-barrel_TonB_sf"/>
</dbReference>
<evidence type="ECO:0000256" key="1">
    <source>
        <dbReference type="ARBA" id="ARBA00004442"/>
    </source>
</evidence>